<proteinExistence type="predicted"/>
<comment type="caution">
    <text evidence="3">The sequence shown here is derived from an EMBL/GenBank/DDBJ whole genome shotgun (WGS) entry which is preliminary data.</text>
</comment>
<sequence>MCMTADPALAQPDTLPRVSAASAADVEPLASRSRERALVRQVVVGRLLVLDEAGTLASVHARIAAESAGVSVRTVSRWLAAARQSGRLEAVPRRGAFTVTEELWARLSEVGGNVAALHRQLAGQAGSDPGQAFVGPVPSLATLQRAVRRERQAGRVLQTTRPGSGRVDPAVYDRALAELALPGTVDEASQAPPAPPPAPGPTTEPAAPAVPDGSSGAVPLGVRLYVPGAHVAATRQLGEVTEAIAHTIAARGIACVYGDTGQGKTVAVHQALGLLPRRLPVRQAQVAVKPALPQLRAALLTAFGLPATALTNRTDAADRALIDAFRTPGVVLIDDVQRIAAPELDYLRLLADAPTTQTSLVLCGAGAERMLARAPALASRVLTWQHVPRLEASQVPAVLRLFHPLWHTANDADLLHADETCARGNFRTWAKITSHAYAALDQRPGTSADGALLERACSRLGPNL</sequence>
<dbReference type="Proteomes" id="UP001500305">
    <property type="component" value="Unassembled WGS sequence"/>
</dbReference>
<dbReference type="Pfam" id="PF13401">
    <property type="entry name" value="AAA_22"/>
    <property type="match status" value="1"/>
</dbReference>
<evidence type="ECO:0000256" key="1">
    <source>
        <dbReference type="SAM" id="MobiDB-lite"/>
    </source>
</evidence>
<name>A0ABN3EYR4_9ACTN</name>
<evidence type="ECO:0000259" key="2">
    <source>
        <dbReference type="Pfam" id="PF13401"/>
    </source>
</evidence>
<evidence type="ECO:0000313" key="4">
    <source>
        <dbReference type="Proteomes" id="UP001500305"/>
    </source>
</evidence>
<feature type="domain" description="ORC1/DEAH AAA+ ATPase" evidence="2">
    <location>
        <begin position="251"/>
        <end position="365"/>
    </location>
</feature>
<dbReference type="EMBL" id="BAAATR010000058">
    <property type="protein sequence ID" value="GAA2277578.1"/>
    <property type="molecule type" value="Genomic_DNA"/>
</dbReference>
<keyword evidence="4" id="KW-1185">Reference proteome</keyword>
<dbReference type="InterPro" id="IPR049945">
    <property type="entry name" value="AAA_22"/>
</dbReference>
<reference evidence="3 4" key="1">
    <citation type="journal article" date="2019" name="Int. J. Syst. Evol. Microbiol.">
        <title>The Global Catalogue of Microorganisms (GCM) 10K type strain sequencing project: providing services to taxonomists for standard genome sequencing and annotation.</title>
        <authorList>
            <consortium name="The Broad Institute Genomics Platform"/>
            <consortium name="The Broad Institute Genome Sequencing Center for Infectious Disease"/>
            <person name="Wu L."/>
            <person name="Ma J."/>
        </authorList>
    </citation>
    <scope>NUCLEOTIDE SEQUENCE [LARGE SCALE GENOMIC DNA]</scope>
    <source>
        <strain evidence="3 4">JCM 7356</strain>
    </source>
</reference>
<protein>
    <recommendedName>
        <fullName evidence="2">ORC1/DEAH AAA+ ATPase domain-containing protein</fullName>
    </recommendedName>
</protein>
<feature type="compositionally biased region" description="Pro residues" evidence="1">
    <location>
        <begin position="192"/>
        <end position="202"/>
    </location>
</feature>
<organism evidence="3 4">
    <name type="scientific">Kitasatospora cystarginea</name>
    <dbReference type="NCBI Taxonomy" id="58350"/>
    <lineage>
        <taxon>Bacteria</taxon>
        <taxon>Bacillati</taxon>
        <taxon>Actinomycetota</taxon>
        <taxon>Actinomycetes</taxon>
        <taxon>Kitasatosporales</taxon>
        <taxon>Streptomycetaceae</taxon>
        <taxon>Kitasatospora</taxon>
    </lineage>
</organism>
<dbReference type="SUPFAM" id="SSF52540">
    <property type="entry name" value="P-loop containing nucleoside triphosphate hydrolases"/>
    <property type="match status" value="1"/>
</dbReference>
<dbReference type="InterPro" id="IPR027417">
    <property type="entry name" value="P-loop_NTPase"/>
</dbReference>
<evidence type="ECO:0000313" key="3">
    <source>
        <dbReference type="EMBL" id="GAA2277578.1"/>
    </source>
</evidence>
<dbReference type="PANTHER" id="PTHR35894">
    <property type="entry name" value="GENERAL SECRETION PATHWAY PROTEIN A-RELATED"/>
    <property type="match status" value="1"/>
</dbReference>
<dbReference type="PANTHER" id="PTHR35894:SF1">
    <property type="entry name" value="PHOSPHORIBULOKINASE _ URIDINE KINASE FAMILY"/>
    <property type="match status" value="1"/>
</dbReference>
<gene>
    <name evidence="3" type="ORF">GCM10010430_74340</name>
</gene>
<accession>A0ABN3EYR4</accession>
<feature type="region of interest" description="Disordered" evidence="1">
    <location>
        <begin position="186"/>
        <end position="213"/>
    </location>
</feature>
<dbReference type="InterPro" id="IPR052026">
    <property type="entry name" value="ExeA_AAA_ATPase_DNA-bind"/>
</dbReference>